<accession>A0AAD4CRH2</accession>
<keyword evidence="11" id="KW-0624">Polysaccharide degradation</keyword>
<evidence type="ECO:0000256" key="12">
    <source>
        <dbReference type="ARBA" id="ARBA00037278"/>
    </source>
</evidence>
<evidence type="ECO:0000256" key="10">
    <source>
        <dbReference type="ARBA" id="ARBA00023316"/>
    </source>
</evidence>
<keyword evidence="4 15" id="KW-0732">Signal</keyword>
<dbReference type="GO" id="GO:0004650">
    <property type="term" value="F:polygalacturonase activity"/>
    <property type="evidence" value="ECO:0007669"/>
    <property type="project" value="InterPro"/>
</dbReference>
<evidence type="ECO:0008006" key="18">
    <source>
        <dbReference type="Google" id="ProtNLM"/>
    </source>
</evidence>
<evidence type="ECO:0000256" key="14">
    <source>
        <dbReference type="RuleBase" id="RU361169"/>
    </source>
</evidence>
<evidence type="ECO:0000256" key="5">
    <source>
        <dbReference type="ARBA" id="ARBA00022737"/>
    </source>
</evidence>
<dbReference type="Proteomes" id="UP001194746">
    <property type="component" value="Unassembled WGS sequence"/>
</dbReference>
<proteinExistence type="inferred from homology"/>
<dbReference type="InterPro" id="IPR011050">
    <property type="entry name" value="Pectin_lyase_fold/virulence"/>
</dbReference>
<dbReference type="GO" id="GO:0000272">
    <property type="term" value="P:polysaccharide catabolic process"/>
    <property type="evidence" value="ECO:0007669"/>
    <property type="project" value="UniProtKB-KW"/>
</dbReference>
<keyword evidence="10" id="KW-0961">Cell wall biogenesis/degradation</keyword>
<dbReference type="PANTHER" id="PTHR31736">
    <property type="match status" value="1"/>
</dbReference>
<comment type="similarity">
    <text evidence="2 14">Belongs to the glycosyl hydrolase 28 family.</text>
</comment>
<dbReference type="EMBL" id="VCAU01000019">
    <property type="protein sequence ID" value="KAF9891354.1"/>
    <property type="molecule type" value="Genomic_DNA"/>
</dbReference>
<evidence type="ECO:0000256" key="8">
    <source>
        <dbReference type="ARBA" id="ARBA00023277"/>
    </source>
</evidence>
<sequence length="406" mass="42149">MSLLKTIPLLSLVGAAYAVPSKVQRSPDSTIHARAVCTPSGGAMSSIDDTPAIMDSITECGDGGTIVIPANSTYYLNSVLDFAGCAGCDFQVEGTLKFSADLDYWEGKTAMISVADIDGLKLRSLTGAGVIDGNGQAAWDRFADDDSYARPTLLYITGGSNLEVTGLSQKNPPNVFVSIRDGTESALFDDLILDATSSSDNDPKNTDGFDVGDTTYVTISNTKVVNNDDCVAFKPGANYVTVRDITCTGSHGLSVGSLGKGSDDIVQNVYVEGATMISSSKAAGIKTYPSGGDHGTSTVSNVTWTKVTVQDCDYAIQIQSCYGEDDDYCEQNPGDAVLTGIVFDGFSGTTSDKEDPVTGNLNCGADGTCDVTVSNYEVTASSGDGQVLCANTPEDLGVECTEGASG</sequence>
<keyword evidence="17" id="KW-1185">Reference proteome</keyword>
<evidence type="ECO:0000256" key="6">
    <source>
        <dbReference type="ARBA" id="ARBA00022801"/>
    </source>
</evidence>
<keyword evidence="7" id="KW-0325">Glycoprotein</keyword>
<dbReference type="Pfam" id="PF00295">
    <property type="entry name" value="Glyco_hydro_28"/>
    <property type="match status" value="1"/>
</dbReference>
<evidence type="ECO:0000256" key="13">
    <source>
        <dbReference type="PROSITE-ProRule" id="PRU10052"/>
    </source>
</evidence>
<keyword evidence="8" id="KW-0119">Carbohydrate metabolism</keyword>
<evidence type="ECO:0000256" key="11">
    <source>
        <dbReference type="ARBA" id="ARBA00023326"/>
    </source>
</evidence>
<evidence type="ECO:0000256" key="7">
    <source>
        <dbReference type="ARBA" id="ARBA00023180"/>
    </source>
</evidence>
<organism evidence="16 17">
    <name type="scientific">Aspergillus nanangensis</name>
    <dbReference type="NCBI Taxonomy" id="2582783"/>
    <lineage>
        <taxon>Eukaryota</taxon>
        <taxon>Fungi</taxon>
        <taxon>Dikarya</taxon>
        <taxon>Ascomycota</taxon>
        <taxon>Pezizomycotina</taxon>
        <taxon>Eurotiomycetes</taxon>
        <taxon>Eurotiomycetidae</taxon>
        <taxon>Eurotiales</taxon>
        <taxon>Aspergillaceae</taxon>
        <taxon>Aspergillus</taxon>
        <taxon>Aspergillus subgen. Circumdati</taxon>
    </lineage>
</organism>
<evidence type="ECO:0000256" key="3">
    <source>
        <dbReference type="ARBA" id="ARBA00022525"/>
    </source>
</evidence>
<evidence type="ECO:0000256" key="2">
    <source>
        <dbReference type="ARBA" id="ARBA00008834"/>
    </source>
</evidence>
<keyword evidence="6 14" id="KW-0378">Hydrolase</keyword>
<dbReference type="GO" id="GO:0071555">
    <property type="term" value="P:cell wall organization"/>
    <property type="evidence" value="ECO:0007669"/>
    <property type="project" value="UniProtKB-KW"/>
</dbReference>
<reference evidence="16" key="2">
    <citation type="submission" date="2020-02" db="EMBL/GenBank/DDBJ databases">
        <authorList>
            <person name="Gilchrist C.L.M."/>
            <person name="Chooi Y.-H."/>
        </authorList>
    </citation>
    <scope>NUCLEOTIDE SEQUENCE</scope>
    <source>
        <strain evidence="16">MST-FP2251</strain>
    </source>
</reference>
<evidence type="ECO:0000256" key="1">
    <source>
        <dbReference type="ARBA" id="ARBA00004613"/>
    </source>
</evidence>
<dbReference type="PANTHER" id="PTHR31736:SF9">
    <property type="entry name" value="ENDO-XYLOGALACTURONAN HYDROLASE A-RELATED"/>
    <property type="match status" value="1"/>
</dbReference>
<dbReference type="AlphaFoldDB" id="A0AAD4CRH2"/>
<dbReference type="InterPro" id="IPR012334">
    <property type="entry name" value="Pectin_lyas_fold"/>
</dbReference>
<feature type="signal peptide" evidence="15">
    <location>
        <begin position="1"/>
        <end position="18"/>
    </location>
</feature>
<evidence type="ECO:0000256" key="15">
    <source>
        <dbReference type="SAM" id="SignalP"/>
    </source>
</evidence>
<protein>
    <recommendedName>
        <fullName evidence="18">Endo-xylogalacturonan hydrolase A</fullName>
    </recommendedName>
</protein>
<evidence type="ECO:0000313" key="16">
    <source>
        <dbReference type="EMBL" id="KAF9891354.1"/>
    </source>
</evidence>
<comment type="subcellular location">
    <subcellularLocation>
        <location evidence="1">Secreted</location>
    </subcellularLocation>
</comment>
<feature type="chain" id="PRO_5042276693" description="Endo-xylogalacturonan hydrolase A" evidence="15">
    <location>
        <begin position="19"/>
        <end position="406"/>
    </location>
</feature>
<evidence type="ECO:0000313" key="17">
    <source>
        <dbReference type="Proteomes" id="UP001194746"/>
    </source>
</evidence>
<reference evidence="16" key="1">
    <citation type="journal article" date="2019" name="Beilstein J. Org. Chem.">
        <title>Nanangenines: drimane sesquiterpenoids as the dominant metabolite cohort of a novel Australian fungus, Aspergillus nanangensis.</title>
        <authorList>
            <person name="Lacey H.J."/>
            <person name="Gilchrist C.L.M."/>
            <person name="Crombie A."/>
            <person name="Kalaitzis J.A."/>
            <person name="Vuong D."/>
            <person name="Rutledge P.J."/>
            <person name="Turner P."/>
            <person name="Pitt J.I."/>
            <person name="Lacey E."/>
            <person name="Chooi Y.H."/>
            <person name="Piggott A.M."/>
        </authorList>
    </citation>
    <scope>NUCLEOTIDE SEQUENCE</scope>
    <source>
        <strain evidence="16">MST-FP2251</strain>
    </source>
</reference>
<keyword evidence="9 14" id="KW-0326">Glycosidase</keyword>
<dbReference type="SUPFAM" id="SSF51126">
    <property type="entry name" value="Pectin lyase-like"/>
    <property type="match status" value="1"/>
</dbReference>
<name>A0AAD4CRH2_ASPNN</name>
<keyword evidence="3" id="KW-0964">Secreted</keyword>
<evidence type="ECO:0000256" key="9">
    <source>
        <dbReference type="ARBA" id="ARBA00023295"/>
    </source>
</evidence>
<comment type="function">
    <text evidence="12">Pectinolytic enzyme involved in the degradation of xylogalacturonan (xga), a galacturonan backbone heavily substituted with xylose, and which is one important component of the hairy regions of pectin. Activity requires a galacturonic acid backbone substituted with xylose.</text>
</comment>
<dbReference type="GO" id="GO:0005576">
    <property type="term" value="C:extracellular region"/>
    <property type="evidence" value="ECO:0007669"/>
    <property type="project" value="UniProtKB-SubCell"/>
</dbReference>
<comment type="caution">
    <text evidence="16">The sequence shown here is derived from an EMBL/GenBank/DDBJ whole genome shotgun (WGS) entry which is preliminary data.</text>
</comment>
<gene>
    <name evidence="16" type="ORF">FE257_004210</name>
</gene>
<keyword evidence="5" id="KW-0677">Repeat</keyword>
<dbReference type="InterPro" id="IPR000743">
    <property type="entry name" value="Glyco_hydro_28"/>
</dbReference>
<dbReference type="Gene3D" id="2.160.20.10">
    <property type="entry name" value="Single-stranded right-handed beta-helix, Pectin lyase-like"/>
    <property type="match status" value="1"/>
</dbReference>
<evidence type="ECO:0000256" key="4">
    <source>
        <dbReference type="ARBA" id="ARBA00022729"/>
    </source>
</evidence>
<dbReference type="PROSITE" id="PS00502">
    <property type="entry name" value="POLYGALACTURONASE"/>
    <property type="match status" value="1"/>
</dbReference>
<feature type="active site" evidence="13">
    <location>
        <position position="251"/>
    </location>
</feature>